<dbReference type="AlphaFoldDB" id="A0AB40B6G0"/>
<dbReference type="GO" id="GO:0006952">
    <property type="term" value="P:defense response"/>
    <property type="evidence" value="ECO:0007669"/>
    <property type="project" value="InterPro"/>
</dbReference>
<accession>A0AB40B6G0</accession>
<dbReference type="InterPro" id="IPR035892">
    <property type="entry name" value="C2_domain_sf"/>
</dbReference>
<organism evidence="2 3">
    <name type="scientific">Dioscorea cayennensis subsp. rotundata</name>
    <name type="common">White Guinea yam</name>
    <name type="synonym">Dioscorea rotundata</name>
    <dbReference type="NCBI Taxonomy" id="55577"/>
    <lineage>
        <taxon>Eukaryota</taxon>
        <taxon>Viridiplantae</taxon>
        <taxon>Streptophyta</taxon>
        <taxon>Embryophyta</taxon>
        <taxon>Tracheophyta</taxon>
        <taxon>Spermatophyta</taxon>
        <taxon>Magnoliopsida</taxon>
        <taxon>Liliopsida</taxon>
        <taxon>Dioscoreales</taxon>
        <taxon>Dioscoreaceae</taxon>
        <taxon>Dioscorea</taxon>
    </lineage>
</organism>
<dbReference type="Gene3D" id="2.60.40.150">
    <property type="entry name" value="C2 domain"/>
    <property type="match status" value="1"/>
</dbReference>
<name>A0AB40B6G0_DIOCR</name>
<dbReference type="PANTHER" id="PTHR32246">
    <property type="entry name" value="INGRESSION PROTEIN FIC1"/>
    <property type="match status" value="1"/>
</dbReference>
<dbReference type="PROSITE" id="PS50004">
    <property type="entry name" value="C2"/>
    <property type="match status" value="1"/>
</dbReference>
<evidence type="ECO:0000259" key="1">
    <source>
        <dbReference type="PROSITE" id="PS50004"/>
    </source>
</evidence>
<proteinExistence type="predicted"/>
<dbReference type="Pfam" id="PF00168">
    <property type="entry name" value="C2"/>
    <property type="match status" value="1"/>
</dbReference>
<gene>
    <name evidence="3" type="primary">LOC120259131</name>
</gene>
<reference evidence="3" key="1">
    <citation type="submission" date="2025-08" db="UniProtKB">
        <authorList>
            <consortium name="RefSeq"/>
        </authorList>
    </citation>
    <scope>IDENTIFICATION</scope>
</reference>
<dbReference type="PANTHER" id="PTHR32246:SF69">
    <property type="entry name" value="CALCIUM-DEPENDENT LIPID-BINDING (CALB DOMAIN) FAMILY PROTEIN"/>
    <property type="match status" value="1"/>
</dbReference>
<dbReference type="RefSeq" id="XP_039122607.1">
    <property type="nucleotide sequence ID" value="XM_039266673.1"/>
</dbReference>
<dbReference type="SUPFAM" id="SSF49562">
    <property type="entry name" value="C2 domain (Calcium/lipid-binding domain, CaLB)"/>
    <property type="match status" value="1"/>
</dbReference>
<dbReference type="InterPro" id="IPR044750">
    <property type="entry name" value="C2_SRC2/BAP"/>
</dbReference>
<evidence type="ECO:0000313" key="3">
    <source>
        <dbReference type="RefSeq" id="XP_039122607.1"/>
    </source>
</evidence>
<feature type="domain" description="C2" evidence="1">
    <location>
        <begin position="1"/>
        <end position="114"/>
    </location>
</feature>
<dbReference type="CDD" id="cd04051">
    <property type="entry name" value="C2_SRC2_like"/>
    <property type="match status" value="1"/>
</dbReference>
<dbReference type="InterPro" id="IPR000008">
    <property type="entry name" value="C2_dom"/>
</dbReference>
<protein>
    <submittedName>
        <fullName evidence="3">Uncharacterized protein LOC120259131</fullName>
    </submittedName>
</protein>
<keyword evidence="2" id="KW-1185">Reference proteome</keyword>
<sequence length="223" mass="24415">MDFRVLEISLISAQGLKPPSGPLRRLHAFAIAWAHPTAKLRTLPDQSGAENPTWNERFLFRVPTSFLASDSSSAVSVEIYASGGWCLPSPLIGTVRILIGNHHLLDRSPDIPSFAALGVRRPSGRLHGVLNFAATLLTRVSLIAEEALAESPAVAYRELMCESPRPRRRIPPTSASIIAPLMDRNREDPEERSDGGGTMCGLGFQRRIHFCPSDENLPNSSTR</sequence>
<dbReference type="GeneID" id="120259131"/>
<dbReference type="Proteomes" id="UP001515500">
    <property type="component" value="Chromosome 4"/>
</dbReference>
<dbReference type="SMART" id="SM00239">
    <property type="entry name" value="C2"/>
    <property type="match status" value="1"/>
</dbReference>
<evidence type="ECO:0000313" key="2">
    <source>
        <dbReference type="Proteomes" id="UP001515500"/>
    </source>
</evidence>